<sequence length="253" mass="28439">MTRTSHVAAGAQKTQRQVLQRRSPHRMLSYDPVQRLVDGWQARRAARASSCTDIDETPLAHRLRWTYNEASNRLLVQAQAVNHQQIRRLEENVQLLQDADAEVTRRLLALEATSAPDVARKGAEQHLSDESVAIRRRREADADRAVVRSELEQARCRRDGLRAACRADAADLREQFELLLVADSKFRAYAHRRAANYGRAWDAVRDTPSSDVTIPTPAWVDGGFPWLPVGYEQLVSGVATLPEPVSGTAEEEK</sequence>
<name>A0A4R0J464_9ACTN</name>
<protein>
    <submittedName>
        <fullName evidence="2">Uncharacterized protein</fullName>
    </submittedName>
</protein>
<comment type="caution">
    <text evidence="2">The sequence shown here is derived from an EMBL/GenBank/DDBJ whole genome shotgun (WGS) entry which is preliminary data.</text>
</comment>
<feature type="region of interest" description="Disordered" evidence="1">
    <location>
        <begin position="1"/>
        <end position="22"/>
    </location>
</feature>
<proteinExistence type="predicted"/>
<dbReference type="EMBL" id="SJKC01000002">
    <property type="protein sequence ID" value="TCC38898.1"/>
    <property type="molecule type" value="Genomic_DNA"/>
</dbReference>
<gene>
    <name evidence="2" type="ORF">E0H92_21265</name>
</gene>
<reference evidence="2 3" key="1">
    <citation type="submission" date="2019-02" db="EMBL/GenBank/DDBJ databases">
        <title>Kribbella capetownensis sp. nov. and Kribbella speibonae sp. nov., isolated from soil.</title>
        <authorList>
            <person name="Curtis S.M."/>
            <person name="Norton I."/>
            <person name="Everest G.J."/>
            <person name="Meyers P.R."/>
        </authorList>
    </citation>
    <scope>NUCLEOTIDE SEQUENCE [LARGE SCALE GENOMIC DNA]</scope>
    <source>
        <strain evidence="2 3">YM55</strain>
    </source>
</reference>
<accession>A0A4R0J464</accession>
<organism evidence="2 3">
    <name type="scientific">Kribbella speibonae</name>
    <dbReference type="NCBI Taxonomy" id="1572660"/>
    <lineage>
        <taxon>Bacteria</taxon>
        <taxon>Bacillati</taxon>
        <taxon>Actinomycetota</taxon>
        <taxon>Actinomycetes</taxon>
        <taxon>Propionibacteriales</taxon>
        <taxon>Kribbellaceae</taxon>
        <taxon>Kribbella</taxon>
    </lineage>
</organism>
<dbReference type="RefSeq" id="WP_131497405.1">
    <property type="nucleotide sequence ID" value="NZ_SJKC01000002.1"/>
</dbReference>
<evidence type="ECO:0000256" key="1">
    <source>
        <dbReference type="SAM" id="MobiDB-lite"/>
    </source>
</evidence>
<dbReference type="Proteomes" id="UP000294225">
    <property type="component" value="Unassembled WGS sequence"/>
</dbReference>
<dbReference type="AlphaFoldDB" id="A0A4R0J464"/>
<evidence type="ECO:0000313" key="2">
    <source>
        <dbReference type="EMBL" id="TCC38898.1"/>
    </source>
</evidence>
<evidence type="ECO:0000313" key="3">
    <source>
        <dbReference type="Proteomes" id="UP000294225"/>
    </source>
</evidence>